<dbReference type="InterPro" id="IPR000873">
    <property type="entry name" value="AMP-dep_synth/lig_dom"/>
</dbReference>
<dbReference type="PROSITE" id="PS00455">
    <property type="entry name" value="AMP_BINDING"/>
    <property type="match status" value="1"/>
</dbReference>
<dbReference type="InterPro" id="IPR045851">
    <property type="entry name" value="AMP-bd_C_sf"/>
</dbReference>
<evidence type="ECO:0000256" key="1">
    <source>
        <dbReference type="ARBA" id="ARBA00022692"/>
    </source>
</evidence>
<dbReference type="PANTHER" id="PTHR43201">
    <property type="entry name" value="ACYL-COA SYNTHETASE"/>
    <property type="match status" value="1"/>
</dbReference>
<keyword evidence="3 4" id="KW-0472">Membrane</keyword>
<accession>A0A178IIW2</accession>
<dbReference type="InterPro" id="IPR002123">
    <property type="entry name" value="Plipid/glycerol_acylTrfase"/>
</dbReference>
<organism evidence="6 7">
    <name type="scientific">Termitidicoccus mucosus</name>
    <dbReference type="NCBI Taxonomy" id="1184151"/>
    <lineage>
        <taxon>Bacteria</taxon>
        <taxon>Pseudomonadati</taxon>
        <taxon>Verrucomicrobiota</taxon>
        <taxon>Opitutia</taxon>
        <taxon>Opitutales</taxon>
        <taxon>Opitutaceae</taxon>
        <taxon>Termitidicoccus</taxon>
    </lineage>
</organism>
<dbReference type="InterPro" id="IPR020845">
    <property type="entry name" value="AMP-binding_CS"/>
</dbReference>
<dbReference type="Gene3D" id="3.40.50.12780">
    <property type="entry name" value="N-terminal domain of ligase-like"/>
    <property type="match status" value="2"/>
</dbReference>
<dbReference type="Pfam" id="PF07690">
    <property type="entry name" value="MFS_1"/>
    <property type="match status" value="1"/>
</dbReference>
<feature type="transmembrane region" description="Helical" evidence="4">
    <location>
        <begin position="461"/>
        <end position="480"/>
    </location>
</feature>
<reference evidence="6 7" key="1">
    <citation type="submission" date="2016-01" db="EMBL/GenBank/DDBJ databases">
        <title>High potential of lignocellulose degradation of a new Verrucomicrobia species.</title>
        <authorList>
            <person name="Wang Y."/>
            <person name="Shi Y."/>
            <person name="Qiu Z."/>
            <person name="Liu S."/>
            <person name="Yang H."/>
        </authorList>
    </citation>
    <scope>NUCLEOTIDE SEQUENCE [LARGE SCALE GENOMIC DNA]</scope>
    <source>
        <strain evidence="6 7">TSB47</strain>
    </source>
</reference>
<dbReference type="CDD" id="cd07989">
    <property type="entry name" value="LPLAT_AGPAT-like"/>
    <property type="match status" value="1"/>
</dbReference>
<feature type="transmembrane region" description="Helical" evidence="4">
    <location>
        <begin position="149"/>
        <end position="175"/>
    </location>
</feature>
<feature type="transmembrane region" description="Helical" evidence="4">
    <location>
        <begin position="116"/>
        <end position="137"/>
    </location>
</feature>
<dbReference type="SUPFAM" id="SSF69593">
    <property type="entry name" value="Glycerol-3-phosphate (1)-acyltransferase"/>
    <property type="match status" value="1"/>
</dbReference>
<dbReference type="InterPro" id="IPR036259">
    <property type="entry name" value="MFS_trans_sf"/>
</dbReference>
<evidence type="ECO:0000256" key="2">
    <source>
        <dbReference type="ARBA" id="ARBA00022989"/>
    </source>
</evidence>
<feature type="transmembrane region" description="Helical" evidence="4">
    <location>
        <begin position="91"/>
        <end position="110"/>
    </location>
</feature>
<dbReference type="InterPro" id="IPR042099">
    <property type="entry name" value="ANL_N_sf"/>
</dbReference>
<dbReference type="STRING" id="1184151.AW736_10935"/>
<feature type="domain" description="Phospholipid/glycerol acyltransferase" evidence="5">
    <location>
        <begin position="461"/>
        <end position="571"/>
    </location>
</feature>
<dbReference type="SUPFAM" id="SSF56801">
    <property type="entry name" value="Acetyl-CoA synthetase-like"/>
    <property type="match status" value="1"/>
</dbReference>
<feature type="transmembrane region" description="Helical" evidence="4">
    <location>
        <begin position="385"/>
        <end position="413"/>
    </location>
</feature>
<evidence type="ECO:0000259" key="5">
    <source>
        <dbReference type="SMART" id="SM00563"/>
    </source>
</evidence>
<feature type="transmembrane region" description="Helical" evidence="4">
    <location>
        <begin position="301"/>
        <end position="324"/>
    </location>
</feature>
<dbReference type="EMBL" id="LRRQ01000076">
    <property type="protein sequence ID" value="OAM89830.1"/>
    <property type="molecule type" value="Genomic_DNA"/>
</dbReference>
<dbReference type="Pfam" id="PF00501">
    <property type="entry name" value="AMP-binding"/>
    <property type="match status" value="2"/>
</dbReference>
<feature type="transmembrane region" description="Helical" evidence="4">
    <location>
        <begin position="271"/>
        <end position="289"/>
    </location>
</feature>
<proteinExistence type="predicted"/>
<dbReference type="OrthoDB" id="9757771at2"/>
<feature type="transmembrane region" description="Helical" evidence="4">
    <location>
        <begin position="344"/>
        <end position="364"/>
    </location>
</feature>
<dbReference type="GO" id="GO:0016746">
    <property type="term" value="F:acyltransferase activity"/>
    <property type="evidence" value="ECO:0007669"/>
    <property type="project" value="InterPro"/>
</dbReference>
<evidence type="ECO:0000256" key="3">
    <source>
        <dbReference type="ARBA" id="ARBA00023136"/>
    </source>
</evidence>
<evidence type="ECO:0000313" key="6">
    <source>
        <dbReference type="EMBL" id="OAM89830.1"/>
    </source>
</evidence>
<protein>
    <recommendedName>
        <fullName evidence="5">Phospholipid/glycerol acyltransferase domain-containing protein</fullName>
    </recommendedName>
</protein>
<sequence length="1238" mass="134346">MSDTHPGSGRALHLFKTRRFLPLFLVQLTGAFNDNVFKNAFVILATFHFAKTHGWNASVITQIIAALFALPFFVFSAFAGQLADKFEKSRIVRLTKVWEIIILIFGSAALLLDNPWMLFVTIFLLGTQSAFFGPLKYSLLPQHLREGELVAGNAIFEAVTYVAILGGTLLGGLLIEAPGGTYWVCAVLLVCAVTGWAASLGVPAAPSESPDLKINPNIATATADLIRFTARRRRIFRAILGISWFWLIGIFWLTLTPAYVESQLHSGNHTVTALLVIFAVGIGVGSMLCNKILRGEATAKFVPLAGLAISLFMIDASLLTAGLGDRYVTEAFSFFSFTGARLCLDLLGIAVCGGIFSVPLYALMQIWSPPAHRSRIIAANNVINALFMAAVALICGALFALGLSAWMLILLLAIANAGIALYIIALVPEAVVHTFLRWALKVLYKVEVRGVENFKRAGKRRVIIANHTSFLDAALLTAFLPERPTFAINTDFAAKWWLKPFFWAVNVYAIDPTKPMAIKALTTLARTGTPIVIFPEGRLTVTGGIMKVYEGPGLIADKANADLIPVQIDGAVHTVFSRLKGKVRRRWSPKITLTILPPRKFHPPPGVFGRDGRQHMARDLYDILAQINVATADNNVTLFQGLVDAAIRHGHGTPILDDPQFKPVTYRRLLAASLFLGPKLCAGTRPGDPVGLLIANSSAAVCAFFGVQSMGRVCAMLNYSAGPASIAAACRVSRLRVAWTARKFVEIAKLDPLLEAMRAEGVEVRYLEDAAKKTFADYLRLPFYLRNARWIAARRQKKTIAALGIADKNVRASESGTGVPPVGLSGMGVPPMPPPNEHGRVARATQSAASVATAQATTPSTKLQSATHAAATTLAAARSRLVTHFEKIARPASPLADTPAVILFTSGSSGAPKGVVLSHRNLHANRQQLVASVDVTSNDRFFSCLPVFHAFGLTGGVILPLLHGAPTFMYPTPLHYGIIPELIYQTNSTIVFGTGTFLAGYARRAHPYDFFSVRYMFSGAEKLKAELRQHYSDQFGVRVFEAYGATETAPGLCINTPMHNRPGTVGPFLPGIEWRLEPVPGIDRGGRLWVRGPNIMLGYLLVENPGRIQAPPDSWYDTGDIVDVDADGYVTIVGRAKRFAKLAGEMVSLTAVEELASATWPKNLHAALSRPHPQKGEEVILVTDHPSPQRADILAKAKEKGIAELYVPRLLIPCKTIPVLGSGKPDYVALEKEYRETT</sequence>
<gene>
    <name evidence="6" type="ORF">AW736_10935</name>
</gene>
<dbReference type="SMART" id="SM00563">
    <property type="entry name" value="PlsC"/>
    <property type="match status" value="1"/>
</dbReference>
<keyword evidence="2 4" id="KW-1133">Transmembrane helix</keyword>
<evidence type="ECO:0000256" key="4">
    <source>
        <dbReference type="SAM" id="Phobius"/>
    </source>
</evidence>
<keyword evidence="1 4" id="KW-0812">Transmembrane</keyword>
<dbReference type="InterPro" id="IPR011701">
    <property type="entry name" value="MFS"/>
</dbReference>
<dbReference type="Gene3D" id="1.20.1250.20">
    <property type="entry name" value="MFS general substrate transporter like domains"/>
    <property type="match status" value="1"/>
</dbReference>
<evidence type="ECO:0000313" key="7">
    <source>
        <dbReference type="Proteomes" id="UP000078486"/>
    </source>
</evidence>
<feature type="transmembrane region" description="Helical" evidence="4">
    <location>
        <begin position="181"/>
        <end position="205"/>
    </location>
</feature>
<dbReference type="Gene3D" id="3.30.300.30">
    <property type="match status" value="1"/>
</dbReference>
<name>A0A178IIW2_9BACT</name>
<feature type="transmembrane region" description="Helical" evidence="4">
    <location>
        <begin position="235"/>
        <end position="259"/>
    </location>
</feature>
<dbReference type="SUPFAM" id="SSF103473">
    <property type="entry name" value="MFS general substrate transporter"/>
    <property type="match status" value="1"/>
</dbReference>
<dbReference type="RefSeq" id="WP_068770289.1">
    <property type="nucleotide sequence ID" value="NZ_CP109796.1"/>
</dbReference>
<dbReference type="Proteomes" id="UP000078486">
    <property type="component" value="Unassembled WGS sequence"/>
</dbReference>
<keyword evidence="7" id="KW-1185">Reference proteome</keyword>
<dbReference type="GO" id="GO:0006631">
    <property type="term" value="P:fatty acid metabolic process"/>
    <property type="evidence" value="ECO:0007669"/>
    <property type="project" value="TreeGrafter"/>
</dbReference>
<dbReference type="GO" id="GO:0022857">
    <property type="term" value="F:transmembrane transporter activity"/>
    <property type="evidence" value="ECO:0007669"/>
    <property type="project" value="InterPro"/>
</dbReference>
<dbReference type="PANTHER" id="PTHR43201:SF32">
    <property type="entry name" value="2-SUCCINYLBENZOATE--COA LIGASE, CHLOROPLASTIC_PEROXISOMAL"/>
    <property type="match status" value="1"/>
</dbReference>
<feature type="transmembrane region" description="Helical" evidence="4">
    <location>
        <begin position="20"/>
        <end position="47"/>
    </location>
</feature>
<dbReference type="CDD" id="cd06173">
    <property type="entry name" value="MFS_MefA_like"/>
    <property type="match status" value="1"/>
</dbReference>
<comment type="caution">
    <text evidence="6">The sequence shown here is derived from an EMBL/GenBank/DDBJ whole genome shotgun (WGS) entry which is preliminary data.</text>
</comment>
<dbReference type="Pfam" id="PF01553">
    <property type="entry name" value="Acyltransferase"/>
    <property type="match status" value="1"/>
</dbReference>
<dbReference type="AlphaFoldDB" id="A0A178IIW2"/>
<dbReference type="GO" id="GO:0031956">
    <property type="term" value="F:medium-chain fatty acid-CoA ligase activity"/>
    <property type="evidence" value="ECO:0007669"/>
    <property type="project" value="TreeGrafter"/>
</dbReference>
<feature type="transmembrane region" description="Helical" evidence="4">
    <location>
        <begin position="59"/>
        <end position="79"/>
    </location>
</feature>